<gene>
    <name evidence="3" type="ORF">NLU13_5892</name>
</gene>
<keyword evidence="4" id="KW-1185">Reference proteome</keyword>
<dbReference type="GO" id="GO:0016491">
    <property type="term" value="F:oxidoreductase activity"/>
    <property type="evidence" value="ECO:0007669"/>
    <property type="project" value="UniProtKB-KW"/>
</dbReference>
<dbReference type="PANTHER" id="PTHR43625:SF78">
    <property type="entry name" value="PYRIDOXAL REDUCTASE-RELATED"/>
    <property type="match status" value="1"/>
</dbReference>
<keyword evidence="1" id="KW-0560">Oxidoreductase</keyword>
<dbReference type="CDD" id="cd19077">
    <property type="entry name" value="AKR_AKR8A1-2"/>
    <property type="match status" value="1"/>
</dbReference>
<accession>A0AA39GEX1</accession>
<proteinExistence type="predicted"/>
<dbReference type="SUPFAM" id="SSF51430">
    <property type="entry name" value="NAD(P)-linked oxidoreductase"/>
    <property type="match status" value="1"/>
</dbReference>
<evidence type="ECO:0000259" key="2">
    <source>
        <dbReference type="Pfam" id="PF00248"/>
    </source>
</evidence>
<dbReference type="InterPro" id="IPR023210">
    <property type="entry name" value="NADP_OxRdtase_dom"/>
</dbReference>
<dbReference type="InterPro" id="IPR036812">
    <property type="entry name" value="NAD(P)_OxRdtase_dom_sf"/>
</dbReference>
<name>A0AA39GEX1_SARSR</name>
<dbReference type="AlphaFoldDB" id="A0AA39GEX1"/>
<dbReference type="EMBL" id="JAPDFR010000005">
    <property type="protein sequence ID" value="KAK0386055.1"/>
    <property type="molecule type" value="Genomic_DNA"/>
</dbReference>
<feature type="domain" description="NADP-dependent oxidoreductase" evidence="2">
    <location>
        <begin position="13"/>
        <end position="307"/>
    </location>
</feature>
<evidence type="ECO:0000313" key="3">
    <source>
        <dbReference type="EMBL" id="KAK0386055.1"/>
    </source>
</evidence>
<dbReference type="Pfam" id="PF00248">
    <property type="entry name" value="Aldo_ket_red"/>
    <property type="match status" value="1"/>
</dbReference>
<reference evidence="3" key="1">
    <citation type="submission" date="2022-10" db="EMBL/GenBank/DDBJ databases">
        <title>Determination and structural analysis of whole genome sequence of Sarocladium strictum F4-1.</title>
        <authorList>
            <person name="Hu L."/>
            <person name="Jiang Y."/>
        </authorList>
    </citation>
    <scope>NUCLEOTIDE SEQUENCE</scope>
    <source>
        <strain evidence="3">F4-1</strain>
    </source>
</reference>
<evidence type="ECO:0000256" key="1">
    <source>
        <dbReference type="ARBA" id="ARBA00023002"/>
    </source>
</evidence>
<dbReference type="GO" id="GO:0005737">
    <property type="term" value="C:cytoplasm"/>
    <property type="evidence" value="ECO:0007669"/>
    <property type="project" value="TreeGrafter"/>
</dbReference>
<dbReference type="Proteomes" id="UP001175261">
    <property type="component" value="Unassembled WGS sequence"/>
</dbReference>
<dbReference type="InterPro" id="IPR050791">
    <property type="entry name" value="Aldo-Keto_reductase"/>
</dbReference>
<evidence type="ECO:0000313" key="4">
    <source>
        <dbReference type="Proteomes" id="UP001175261"/>
    </source>
</evidence>
<protein>
    <recommendedName>
        <fullName evidence="2">NADP-dependent oxidoreductase domain-containing protein</fullName>
    </recommendedName>
</protein>
<organism evidence="3 4">
    <name type="scientific">Sarocladium strictum</name>
    <name type="common">Black bundle disease fungus</name>
    <name type="synonym">Acremonium strictum</name>
    <dbReference type="NCBI Taxonomy" id="5046"/>
    <lineage>
        <taxon>Eukaryota</taxon>
        <taxon>Fungi</taxon>
        <taxon>Dikarya</taxon>
        <taxon>Ascomycota</taxon>
        <taxon>Pezizomycotina</taxon>
        <taxon>Sordariomycetes</taxon>
        <taxon>Hypocreomycetidae</taxon>
        <taxon>Hypocreales</taxon>
        <taxon>Sarocladiaceae</taxon>
        <taxon>Sarocladium</taxon>
    </lineage>
</organism>
<dbReference type="PANTHER" id="PTHR43625">
    <property type="entry name" value="AFLATOXIN B1 ALDEHYDE REDUCTASE"/>
    <property type="match status" value="1"/>
</dbReference>
<dbReference type="Gene3D" id="3.20.20.100">
    <property type="entry name" value="NADP-dependent oxidoreductase domain"/>
    <property type="match status" value="1"/>
</dbReference>
<comment type="caution">
    <text evidence="3">The sequence shown here is derived from an EMBL/GenBank/DDBJ whole genome shotgun (WGS) entry which is preliminary data.</text>
</comment>
<sequence>MVQILGKEVGATGFGLMGLTWREQVPSLDEAIATMKAALENGMLLWSAGEFYGTPEYNSMTILKAYFTKYPEDADRVVIAVKGGIDPVTHKEDGSAEGTRRSIQNILGQLGATKKLDIWIPARRDPKVPLAETFAAAQEFIDAGQLGAVALSEVNAGTLREGVEAAKLALCEVELSMFSPDILRNGVAKICAENNVPVMAYSPVGRGLLTGRFTESNPFVGYIGTYPRLQGENFKHNLKLVEQTKAFAEKKGCTPAQLAIAWVRAQSERAGNPPIIPIPGSTTVPRVEENARVIDLSEEEMEELTTLVDGFQTAGERYPDSVRSNT</sequence>